<proteinExistence type="predicted"/>
<comment type="caution">
    <text evidence="1">The sequence shown here is derived from an EMBL/GenBank/DDBJ whole genome shotgun (WGS) entry which is preliminary data.</text>
</comment>
<accession>A0A4R7TJD1</accession>
<reference evidence="1 2" key="1">
    <citation type="submission" date="2019-03" db="EMBL/GenBank/DDBJ databases">
        <title>Genomic Encyclopedia of Type Strains, Phase III (KMG-III): the genomes of soil and plant-associated and newly described type strains.</title>
        <authorList>
            <person name="Whitman W."/>
        </authorList>
    </citation>
    <scope>NUCLEOTIDE SEQUENCE [LARGE SCALE GENOMIC DNA]</scope>
    <source>
        <strain evidence="1 2">VKM Ac-2575</strain>
    </source>
</reference>
<name>A0A4R7TJD1_9ACTN</name>
<organism evidence="1 2">
    <name type="scientific">Kribbella voronezhensis</name>
    <dbReference type="NCBI Taxonomy" id="2512212"/>
    <lineage>
        <taxon>Bacteria</taxon>
        <taxon>Bacillati</taxon>
        <taxon>Actinomycetota</taxon>
        <taxon>Actinomycetes</taxon>
        <taxon>Propionibacteriales</taxon>
        <taxon>Kribbellaceae</taxon>
        <taxon>Kribbella</taxon>
    </lineage>
</organism>
<sequence length="64" mass="6512">MITINAMKPNGVSVPSCAQIQGAVPTRPHASVVLMATGFAQFRGAAVGDAKYGGQGSRAWSPPV</sequence>
<dbReference type="AlphaFoldDB" id="A0A4R7TJD1"/>
<protein>
    <submittedName>
        <fullName evidence="1">Uncharacterized protein</fullName>
    </submittedName>
</protein>
<keyword evidence="2" id="KW-1185">Reference proteome</keyword>
<dbReference type="Proteomes" id="UP000295151">
    <property type="component" value="Unassembled WGS sequence"/>
</dbReference>
<evidence type="ECO:0000313" key="2">
    <source>
        <dbReference type="Proteomes" id="UP000295151"/>
    </source>
</evidence>
<gene>
    <name evidence="1" type="ORF">EV138_5268</name>
</gene>
<dbReference type="OrthoDB" id="3829831at2"/>
<dbReference type="EMBL" id="SOCE01000001">
    <property type="protein sequence ID" value="TDU91657.1"/>
    <property type="molecule type" value="Genomic_DNA"/>
</dbReference>
<evidence type="ECO:0000313" key="1">
    <source>
        <dbReference type="EMBL" id="TDU91657.1"/>
    </source>
</evidence>
<dbReference type="RefSeq" id="WP_133981369.1">
    <property type="nucleotide sequence ID" value="NZ_SOCE01000001.1"/>
</dbReference>